<dbReference type="Proteomes" id="UP000231358">
    <property type="component" value="Unassembled WGS sequence"/>
</dbReference>
<feature type="region of interest" description="Disordered" evidence="4">
    <location>
        <begin position="543"/>
        <end position="566"/>
    </location>
</feature>
<protein>
    <submittedName>
        <fullName evidence="6">Uncharacterized protein</fullName>
    </submittedName>
</protein>
<proteinExistence type="predicted"/>
<feature type="repeat" description="ANK" evidence="3">
    <location>
        <begin position="386"/>
        <end position="412"/>
    </location>
</feature>
<keyword evidence="5" id="KW-0472">Membrane</keyword>
<sequence length="819" mass="90416">AVKSINYIDNNGRTPLHLAASLAGNAETVRLLLDCGSVETINEVDNDGRTPLHLAVNQGRNKFTAQLLLDNGAVESINITDNDGKTPMHLATCRSGNDEIVQLLLLHSFIETINKIDNDGRTSLHLAASISGNHNIVQVLLDHVSVETINEIDNNGGTPLHLAAMQPWNRFTVQLLLDYGAVKSINYIDDNGRTPLHLAACLARNNKTVQLLLDNGAVGTINKIDKKGRTPLHLATDLALNNETVRLLLDHGAVESINIINDNGKPHCIMQQALLGMLKLTPLHLAANSAGDNNNIQLLLNHGSVDTINEIDNTGRTPLYLAATQPGNYSTTQLLLDDDAFETIKIVDSSSTTISDFAISHVRNNNTIGLLLDYGAIETINMVDNDGRTPLHLAARQPGNDNTVQLLLDCGAVETINMVDNDGRTPLHLAASHARSPNMVRLLRDNGGTEALDLPVKGGQASPHRAAGQPFWRKLSKAFKRLLRPSVPSGYRRIEWTCDCGEELYGDYHESDPASVEDLSSNLKRQRGMKFKTTLVSVPSQATGCIPGHDQLSENTGDKSGSDHSMNTVDMIQSELTLPSHLTQSQPTSTNNTTQTTNTKRFFELCVNTGEFSISLGEIDITHVQSDSELFQKIYQRYKDIRAHRMRRIFIKPVNIHFVHFSVQEGYQVGIYGKPLVLPPEDEVRAGHYDYRECPLKVQPPIDYRTFLHYMTTSNGANHQGQFFFNRLPKKCQYSILMDHTNGNHQLRVVFGWGVHIIEGPNKVALSWATFIGLCLSFVVSIVYSKLMNTQEQGFGIGQWMVAVLATGMAALYFQWAET</sequence>
<keyword evidence="5" id="KW-1133">Transmembrane helix</keyword>
<dbReference type="SUPFAM" id="SSF48403">
    <property type="entry name" value="Ankyrin repeat"/>
    <property type="match status" value="2"/>
</dbReference>
<accession>A0A2G7EM09</accession>
<feature type="transmembrane region" description="Helical" evidence="5">
    <location>
        <begin position="797"/>
        <end position="816"/>
    </location>
</feature>
<feature type="non-terminal residue" evidence="6">
    <location>
        <position position="1"/>
    </location>
</feature>
<feature type="repeat" description="ANK" evidence="3">
    <location>
        <begin position="119"/>
        <end position="143"/>
    </location>
</feature>
<feature type="repeat" description="ANK" evidence="3">
    <location>
        <begin position="191"/>
        <end position="217"/>
    </location>
</feature>
<dbReference type="STRING" id="656916.A0A2G7EM09"/>
<dbReference type="PROSITE" id="PS50088">
    <property type="entry name" value="ANK_REPEAT"/>
    <property type="match status" value="9"/>
</dbReference>
<dbReference type="InterPro" id="IPR036770">
    <property type="entry name" value="Ankyrin_rpt-contain_sf"/>
</dbReference>
<reference evidence="6 7" key="1">
    <citation type="submission" date="2017-05" db="EMBL/GenBank/DDBJ databases">
        <title>Genome sequence for an aflatoxigenic pathogen of Argentinian peanut, Aspergillus arachidicola.</title>
        <authorList>
            <person name="Moore G."/>
            <person name="Beltz S.B."/>
            <person name="Mack B.M."/>
        </authorList>
    </citation>
    <scope>NUCLEOTIDE SEQUENCE [LARGE SCALE GENOMIC DNA]</scope>
    <source>
        <strain evidence="6 7">CBS 117610</strain>
    </source>
</reference>
<organism evidence="6 7">
    <name type="scientific">Aspergillus arachidicola</name>
    <dbReference type="NCBI Taxonomy" id="656916"/>
    <lineage>
        <taxon>Eukaryota</taxon>
        <taxon>Fungi</taxon>
        <taxon>Dikarya</taxon>
        <taxon>Ascomycota</taxon>
        <taxon>Pezizomycotina</taxon>
        <taxon>Eurotiomycetes</taxon>
        <taxon>Eurotiomycetidae</taxon>
        <taxon>Eurotiales</taxon>
        <taxon>Aspergillaceae</taxon>
        <taxon>Aspergillus</taxon>
        <taxon>Aspergillus subgen. Circumdati</taxon>
    </lineage>
</organism>
<evidence type="ECO:0000313" key="7">
    <source>
        <dbReference type="Proteomes" id="UP000231358"/>
    </source>
</evidence>
<feature type="transmembrane region" description="Helical" evidence="5">
    <location>
        <begin position="765"/>
        <end position="785"/>
    </location>
</feature>
<name>A0A2G7EM09_9EURO</name>
<feature type="repeat" description="ANK" evidence="3">
    <location>
        <begin position="47"/>
        <end position="73"/>
    </location>
</feature>
<keyword evidence="2 3" id="KW-0040">ANK repeat</keyword>
<dbReference type="EMBL" id="NEXV01000733">
    <property type="protein sequence ID" value="PIG69414.1"/>
    <property type="molecule type" value="Genomic_DNA"/>
</dbReference>
<evidence type="ECO:0000256" key="4">
    <source>
        <dbReference type="SAM" id="MobiDB-lite"/>
    </source>
</evidence>
<feature type="repeat" description="ANK" evidence="3">
    <location>
        <begin position="155"/>
        <end position="181"/>
    </location>
</feature>
<dbReference type="PANTHER" id="PTHR24198:SF165">
    <property type="entry name" value="ANKYRIN REPEAT-CONTAINING PROTEIN-RELATED"/>
    <property type="match status" value="1"/>
</dbReference>
<feature type="repeat" description="ANK" evidence="3">
    <location>
        <begin position="83"/>
        <end position="105"/>
    </location>
</feature>
<dbReference type="AlphaFoldDB" id="A0A2G7EM09"/>
<dbReference type="Pfam" id="PF00023">
    <property type="entry name" value="Ank"/>
    <property type="match status" value="2"/>
</dbReference>
<dbReference type="InterPro" id="IPR002110">
    <property type="entry name" value="Ankyrin_rpt"/>
</dbReference>
<evidence type="ECO:0000256" key="1">
    <source>
        <dbReference type="ARBA" id="ARBA00022737"/>
    </source>
</evidence>
<keyword evidence="5" id="KW-0812">Transmembrane</keyword>
<feature type="repeat" description="ANK" evidence="3">
    <location>
        <begin position="11"/>
        <end position="37"/>
    </location>
</feature>
<feature type="non-terminal residue" evidence="6">
    <location>
        <position position="819"/>
    </location>
</feature>
<comment type="caution">
    <text evidence="6">The sequence shown here is derived from an EMBL/GenBank/DDBJ whole genome shotgun (WGS) entry which is preliminary data.</text>
</comment>
<evidence type="ECO:0000313" key="6">
    <source>
        <dbReference type="EMBL" id="PIG69414.1"/>
    </source>
</evidence>
<dbReference type="Gene3D" id="1.25.40.20">
    <property type="entry name" value="Ankyrin repeat-containing domain"/>
    <property type="match status" value="4"/>
</dbReference>
<feature type="repeat" description="ANK" evidence="3">
    <location>
        <begin position="227"/>
        <end position="253"/>
    </location>
</feature>
<gene>
    <name evidence="6" type="ORF">AARAC_011978</name>
</gene>
<dbReference type="PANTHER" id="PTHR24198">
    <property type="entry name" value="ANKYRIN REPEAT AND PROTEIN KINASE DOMAIN-CONTAINING PROTEIN"/>
    <property type="match status" value="1"/>
</dbReference>
<evidence type="ECO:0000256" key="2">
    <source>
        <dbReference type="ARBA" id="ARBA00023043"/>
    </source>
</evidence>
<dbReference type="Pfam" id="PF12796">
    <property type="entry name" value="Ank_2"/>
    <property type="match status" value="4"/>
</dbReference>
<evidence type="ECO:0000256" key="3">
    <source>
        <dbReference type="PROSITE-ProRule" id="PRU00023"/>
    </source>
</evidence>
<evidence type="ECO:0000256" key="5">
    <source>
        <dbReference type="SAM" id="Phobius"/>
    </source>
</evidence>
<dbReference type="SMART" id="SM00248">
    <property type="entry name" value="ANK"/>
    <property type="match status" value="11"/>
</dbReference>
<keyword evidence="7" id="KW-1185">Reference proteome</keyword>
<keyword evidence="1" id="KW-0677">Repeat</keyword>
<feature type="repeat" description="ANK" evidence="3">
    <location>
        <begin position="422"/>
        <end position="447"/>
    </location>
</feature>
<dbReference type="PROSITE" id="PS50297">
    <property type="entry name" value="ANK_REP_REGION"/>
    <property type="match status" value="8"/>
</dbReference>